<dbReference type="GO" id="GO:0050577">
    <property type="term" value="F:GDP-L-fucose synthase activity"/>
    <property type="evidence" value="ECO:0007669"/>
    <property type="project" value="TreeGrafter"/>
</dbReference>
<dbReference type="Pfam" id="PF01370">
    <property type="entry name" value="Epimerase"/>
    <property type="match status" value="1"/>
</dbReference>
<feature type="non-terminal residue" evidence="2">
    <location>
        <position position="219"/>
    </location>
</feature>
<sequence length="219" mass="24803">MSRILVTGSGGLLGLAFRTIEANFPDYDFQFATRSDGDLTNRDQVRALYRGFRPDYVIHAAAKVGGIGLNRSRPAELFYENILMNSHMIHFAYEFEIEKIVCYTSVCAFPDDAKVLKEDLQQSGKPFDDNFAYGYAKRMVDIQIRAYRNQYGVNYCSVIPTNLYGPNDSFSLSNGHVIASLIHKCYLAKRDNSTLTIWGDGSPLREFIYSEDLARLSMV</sequence>
<comment type="caution">
    <text evidence="2">The sequence shown here is derived from an EMBL/GenBank/DDBJ whole genome shotgun (WGS) entry which is preliminary data.</text>
</comment>
<dbReference type="PANTHER" id="PTHR43238:SF1">
    <property type="entry name" value="GDP-L-FUCOSE SYNTHASE"/>
    <property type="match status" value="1"/>
</dbReference>
<protein>
    <recommendedName>
        <fullName evidence="1">NAD-dependent epimerase/dehydratase domain-containing protein</fullName>
    </recommendedName>
</protein>
<dbReference type="EMBL" id="LAZR01032358">
    <property type="protein sequence ID" value="KKL51104.1"/>
    <property type="molecule type" value="Genomic_DNA"/>
</dbReference>
<dbReference type="InterPro" id="IPR001509">
    <property type="entry name" value="Epimerase_deHydtase"/>
</dbReference>
<gene>
    <name evidence="2" type="ORF">LCGC14_2298810</name>
</gene>
<organism evidence="2">
    <name type="scientific">marine sediment metagenome</name>
    <dbReference type="NCBI Taxonomy" id="412755"/>
    <lineage>
        <taxon>unclassified sequences</taxon>
        <taxon>metagenomes</taxon>
        <taxon>ecological metagenomes</taxon>
    </lineage>
</organism>
<dbReference type="SUPFAM" id="SSF51735">
    <property type="entry name" value="NAD(P)-binding Rossmann-fold domains"/>
    <property type="match status" value="1"/>
</dbReference>
<dbReference type="Gene3D" id="3.40.50.720">
    <property type="entry name" value="NAD(P)-binding Rossmann-like Domain"/>
    <property type="match status" value="1"/>
</dbReference>
<accession>A0A0F9CPI5</accession>
<reference evidence="2" key="1">
    <citation type="journal article" date="2015" name="Nature">
        <title>Complex archaea that bridge the gap between prokaryotes and eukaryotes.</title>
        <authorList>
            <person name="Spang A."/>
            <person name="Saw J.H."/>
            <person name="Jorgensen S.L."/>
            <person name="Zaremba-Niedzwiedzka K."/>
            <person name="Martijn J."/>
            <person name="Lind A.E."/>
            <person name="van Eijk R."/>
            <person name="Schleper C."/>
            <person name="Guy L."/>
            <person name="Ettema T.J."/>
        </authorList>
    </citation>
    <scope>NUCLEOTIDE SEQUENCE</scope>
</reference>
<dbReference type="InterPro" id="IPR036291">
    <property type="entry name" value="NAD(P)-bd_dom_sf"/>
</dbReference>
<evidence type="ECO:0000313" key="2">
    <source>
        <dbReference type="EMBL" id="KKL51104.1"/>
    </source>
</evidence>
<evidence type="ECO:0000259" key="1">
    <source>
        <dbReference type="Pfam" id="PF01370"/>
    </source>
</evidence>
<dbReference type="PANTHER" id="PTHR43238">
    <property type="entry name" value="GDP-L-FUCOSE SYNTHASE"/>
    <property type="match status" value="1"/>
</dbReference>
<dbReference type="AlphaFoldDB" id="A0A0F9CPI5"/>
<dbReference type="Gene3D" id="3.90.25.10">
    <property type="entry name" value="UDP-galactose 4-epimerase, domain 1"/>
    <property type="match status" value="1"/>
</dbReference>
<proteinExistence type="predicted"/>
<feature type="domain" description="NAD-dependent epimerase/dehydratase" evidence="1">
    <location>
        <begin position="4"/>
        <end position="216"/>
    </location>
</feature>
<name>A0A0F9CPI5_9ZZZZ</name>